<name>A0A2A2GBB5_9BACT</name>
<dbReference type="Proteomes" id="UP000218831">
    <property type="component" value="Unassembled WGS sequence"/>
</dbReference>
<dbReference type="PROSITE" id="PS50983">
    <property type="entry name" value="FE_B12_PBP"/>
    <property type="match status" value="1"/>
</dbReference>
<dbReference type="Gene3D" id="3.40.50.1980">
    <property type="entry name" value="Nitrogenase molybdenum iron protein domain"/>
    <property type="match status" value="2"/>
</dbReference>
<dbReference type="AlphaFoldDB" id="A0A2A2GBB5"/>
<dbReference type="SUPFAM" id="SSF53807">
    <property type="entry name" value="Helical backbone' metal receptor"/>
    <property type="match status" value="1"/>
</dbReference>
<organism evidence="2 3">
    <name type="scientific">Fodinibius salipaludis</name>
    <dbReference type="NCBI Taxonomy" id="2032627"/>
    <lineage>
        <taxon>Bacteria</taxon>
        <taxon>Pseudomonadati</taxon>
        <taxon>Balneolota</taxon>
        <taxon>Balneolia</taxon>
        <taxon>Balneolales</taxon>
        <taxon>Balneolaceae</taxon>
        <taxon>Fodinibius</taxon>
    </lineage>
</organism>
<accession>A0A2A2GBB5</accession>
<dbReference type="Pfam" id="PF01497">
    <property type="entry name" value="Peripla_BP_2"/>
    <property type="match status" value="1"/>
</dbReference>
<dbReference type="PANTHER" id="PTHR42860:SF1">
    <property type="entry name" value="VITAMIN B12-BINDING PROTEIN"/>
    <property type="match status" value="1"/>
</dbReference>
<dbReference type="EMBL" id="NSKE01000005">
    <property type="protein sequence ID" value="PAU94167.1"/>
    <property type="molecule type" value="Genomic_DNA"/>
</dbReference>
<reference evidence="2 3" key="1">
    <citation type="submission" date="2017-08" db="EMBL/GenBank/DDBJ databases">
        <title>Aliifodinibius alkalisoli sp. nov., isolated from saline alkaline soil.</title>
        <authorList>
            <person name="Liu D."/>
            <person name="Zhang G."/>
        </authorList>
    </citation>
    <scope>NUCLEOTIDE SEQUENCE [LARGE SCALE GENOMIC DNA]</scope>
    <source>
        <strain evidence="2 3">WN023</strain>
    </source>
</reference>
<sequence length="314" mass="34793">MRIVSLLPSTTEIVATLGKVDQLVGRSHECNYPDGIDELPSCTEPKFNPDGSSYEIDQRVKALLQEGLSVYRVDEEELTTLNPDIILTQDHCEVCAASFDEVQEAVKSTLGANVKVISVSPTDLSSWVQSIRTIAGAIDAEKAAEALTQHMKSKLQDIQQKTSELTPPKVLSIEWMDPLMTAGNWIPELVQIAGGIPIAAEAGTHSPQISWDKVQRLNPDIITIIPCGYSIEQTLSEISTLTSRNGWKQLRAVKNKQVFIADGDHYFNRPGPRLVDSARILAEIIHPSLFRDERHPEWINLATHQFHQTINSLG</sequence>
<protein>
    <submittedName>
        <fullName evidence="2">Cobalamin-binding protein</fullName>
    </submittedName>
</protein>
<keyword evidence="3" id="KW-1185">Reference proteome</keyword>
<dbReference type="CDD" id="cd01144">
    <property type="entry name" value="BtuF"/>
    <property type="match status" value="1"/>
</dbReference>
<evidence type="ECO:0000259" key="1">
    <source>
        <dbReference type="PROSITE" id="PS50983"/>
    </source>
</evidence>
<gene>
    <name evidence="2" type="ORF">CK503_08105</name>
</gene>
<dbReference type="InterPro" id="IPR002491">
    <property type="entry name" value="ABC_transptr_periplasmic_BD"/>
</dbReference>
<comment type="caution">
    <text evidence="2">The sequence shown here is derived from an EMBL/GenBank/DDBJ whole genome shotgun (WGS) entry which is preliminary data.</text>
</comment>
<dbReference type="PANTHER" id="PTHR42860">
    <property type="entry name" value="VITAMIN B12-BINDING PROTEIN"/>
    <property type="match status" value="1"/>
</dbReference>
<dbReference type="InterPro" id="IPR051030">
    <property type="entry name" value="Vitamin_B12-ABC_binding"/>
</dbReference>
<evidence type="ECO:0000313" key="3">
    <source>
        <dbReference type="Proteomes" id="UP000218831"/>
    </source>
</evidence>
<dbReference type="RefSeq" id="WP_095606298.1">
    <property type="nucleotide sequence ID" value="NZ_NSKE01000005.1"/>
</dbReference>
<evidence type="ECO:0000313" key="2">
    <source>
        <dbReference type="EMBL" id="PAU94167.1"/>
    </source>
</evidence>
<dbReference type="OrthoDB" id="9787772at2"/>
<feature type="domain" description="Fe/B12 periplasmic-binding" evidence="1">
    <location>
        <begin position="2"/>
        <end position="289"/>
    </location>
</feature>
<proteinExistence type="predicted"/>